<dbReference type="EMBL" id="LCHM01000083">
    <property type="protein sequence ID" value="KKT34257.1"/>
    <property type="molecule type" value="Genomic_DNA"/>
</dbReference>
<organism evidence="2 3">
    <name type="scientific">Candidatus Gottesmanbacteria bacterium GW2011_GWB1_44_11c</name>
    <dbReference type="NCBI Taxonomy" id="1618447"/>
    <lineage>
        <taxon>Bacteria</taxon>
        <taxon>Candidatus Gottesmaniibacteriota</taxon>
    </lineage>
</organism>
<keyword evidence="1" id="KW-0812">Transmembrane</keyword>
<feature type="transmembrane region" description="Helical" evidence="1">
    <location>
        <begin position="63"/>
        <end position="85"/>
    </location>
</feature>
<dbReference type="Proteomes" id="UP000034617">
    <property type="component" value="Unassembled WGS sequence"/>
</dbReference>
<accession>A0A0G1IR59</accession>
<feature type="transmembrane region" description="Helical" evidence="1">
    <location>
        <begin position="29"/>
        <end position="51"/>
    </location>
</feature>
<evidence type="ECO:0000256" key="1">
    <source>
        <dbReference type="SAM" id="Phobius"/>
    </source>
</evidence>
<evidence type="ECO:0000313" key="3">
    <source>
        <dbReference type="Proteomes" id="UP000034617"/>
    </source>
</evidence>
<proteinExistence type="predicted"/>
<protein>
    <submittedName>
        <fullName evidence="2">Uncharacterized protein</fullName>
    </submittedName>
</protein>
<reference evidence="2 3" key="1">
    <citation type="journal article" date="2015" name="Nature">
        <title>rRNA introns, odd ribosomes, and small enigmatic genomes across a large radiation of phyla.</title>
        <authorList>
            <person name="Brown C.T."/>
            <person name="Hug L.A."/>
            <person name="Thomas B.C."/>
            <person name="Sharon I."/>
            <person name="Castelle C.J."/>
            <person name="Singh A."/>
            <person name="Wilkins M.J."/>
            <person name="Williams K.H."/>
            <person name="Banfield J.F."/>
        </authorList>
    </citation>
    <scope>NUCLEOTIDE SEQUENCE [LARGE SCALE GENOMIC DNA]</scope>
</reference>
<feature type="non-terminal residue" evidence="2">
    <location>
        <position position="95"/>
    </location>
</feature>
<comment type="caution">
    <text evidence="2">The sequence shown here is derived from an EMBL/GenBank/DDBJ whole genome shotgun (WGS) entry which is preliminary data.</text>
</comment>
<dbReference type="AlphaFoldDB" id="A0A0G1IR59"/>
<gene>
    <name evidence="2" type="ORF">UW22_C0083G0011</name>
</gene>
<evidence type="ECO:0000313" key="2">
    <source>
        <dbReference type="EMBL" id="KKT34257.1"/>
    </source>
</evidence>
<name>A0A0G1IR59_9BACT</name>
<keyword evidence="1" id="KW-0472">Membrane</keyword>
<sequence>MILEHYWQRQAVHQVVKISGVRALYLNNLLRGMAGSMVAIFFPAYVFLWGFESGGLTFGFRVLILSLVIERGLVFLLAGPLGRLVKRIGFKMSIL</sequence>
<keyword evidence="1" id="KW-1133">Transmembrane helix</keyword>